<dbReference type="AlphaFoldDB" id="A0A2S9STF3"/>
<evidence type="ECO:0000313" key="3">
    <source>
        <dbReference type="Proteomes" id="UP000238649"/>
    </source>
</evidence>
<accession>A0A2S9STF3</accession>
<name>A0A2S9STF3_9BACT</name>
<dbReference type="RefSeq" id="WP_105911753.1">
    <property type="nucleotide sequence ID" value="NZ_NXGH01000013.1"/>
</dbReference>
<feature type="transmembrane region" description="Helical" evidence="1">
    <location>
        <begin position="14"/>
        <end position="34"/>
    </location>
</feature>
<dbReference type="OrthoDB" id="5348848at2"/>
<keyword evidence="1" id="KW-0472">Membrane</keyword>
<evidence type="ECO:0000313" key="2">
    <source>
        <dbReference type="EMBL" id="PRM89852.1"/>
    </source>
</evidence>
<evidence type="ECO:0000256" key="1">
    <source>
        <dbReference type="SAM" id="Phobius"/>
    </source>
</evidence>
<keyword evidence="1" id="KW-1133">Transmembrane helix</keyword>
<protein>
    <submittedName>
        <fullName evidence="2">Uncharacterized protein</fullName>
    </submittedName>
</protein>
<reference evidence="2 3" key="1">
    <citation type="submission" date="2017-09" db="EMBL/GenBank/DDBJ databases">
        <title>Reassesment of A. cryaerophilus.</title>
        <authorList>
            <person name="Perez-Cataluna A."/>
            <person name="Collado L."/>
            <person name="Salgado O."/>
            <person name="Lefinanco V."/>
            <person name="Figueras M.J."/>
        </authorList>
    </citation>
    <scope>NUCLEOTIDE SEQUENCE [LARGE SCALE GENOMIC DNA]</scope>
    <source>
        <strain evidence="2 3">LMG 9871</strain>
    </source>
</reference>
<proteinExistence type="predicted"/>
<gene>
    <name evidence="2" type="ORF">CJ671_05710</name>
</gene>
<sequence>MIVKVRKKNSSSRIIKVIIIASLFFGIIYISLLIKEENLLSIELEKVKKDEKIALQVEQEKKEKERLDAQRVILIEVEKVVDLIGQNNINDIKILKNKIVYVLNPNTNIDAITIRYGAMALIKKSFKEIVVVVDLEHILKGKLG</sequence>
<dbReference type="Proteomes" id="UP000238649">
    <property type="component" value="Unassembled WGS sequence"/>
</dbReference>
<comment type="caution">
    <text evidence="2">The sequence shown here is derived from an EMBL/GenBank/DDBJ whole genome shotgun (WGS) entry which is preliminary data.</text>
</comment>
<keyword evidence="1" id="KW-0812">Transmembrane</keyword>
<dbReference type="EMBL" id="NXGH01000013">
    <property type="protein sequence ID" value="PRM89852.1"/>
    <property type="molecule type" value="Genomic_DNA"/>
</dbReference>
<organism evidence="2 3">
    <name type="scientific">Aliarcobacter cryaerophilus</name>
    <dbReference type="NCBI Taxonomy" id="28198"/>
    <lineage>
        <taxon>Bacteria</taxon>
        <taxon>Pseudomonadati</taxon>
        <taxon>Campylobacterota</taxon>
        <taxon>Epsilonproteobacteria</taxon>
        <taxon>Campylobacterales</taxon>
        <taxon>Arcobacteraceae</taxon>
        <taxon>Aliarcobacter</taxon>
    </lineage>
</organism>